<dbReference type="RefSeq" id="XP_018187126.1">
    <property type="nucleotide sequence ID" value="XM_018335227.1"/>
</dbReference>
<dbReference type="Proteomes" id="UP000076632">
    <property type="component" value="Unassembled WGS sequence"/>
</dbReference>
<dbReference type="GeneID" id="28900364"/>
<protein>
    <submittedName>
        <fullName evidence="1">Uncharacterized protein</fullName>
    </submittedName>
</protein>
<dbReference type="AlphaFoldDB" id="A0A165FZM9"/>
<dbReference type="EMBL" id="KV407460">
    <property type="protein sequence ID" value="KZF21571.1"/>
    <property type="molecule type" value="Genomic_DNA"/>
</dbReference>
<accession>A0A165FZM9</accession>
<dbReference type="InParanoid" id="A0A165FZM9"/>
<name>A0A165FZM9_XYLHT</name>
<evidence type="ECO:0000313" key="2">
    <source>
        <dbReference type="Proteomes" id="UP000076632"/>
    </source>
</evidence>
<keyword evidence="2" id="KW-1185">Reference proteome</keyword>
<proteinExistence type="predicted"/>
<sequence length="170" mass="20362">MSRPSSRMFRPSVLSHVKEGAYDDTTSHRRDVRVWMVTRNLEIRLPTPLIKELRDAGYIYAHIIRALEMLEEGADFIAATVPLNPARLYSHELVMEWRVDRQWVYDCIYCPFWEKYEDVKDVWDTEQRRGTLPRATIEFNDFLKSKTPLWDSVEKRMRELRELCPQDLLK</sequence>
<organism evidence="1 2">
    <name type="scientific">Xylona heveae (strain CBS 132557 / TC161)</name>
    <dbReference type="NCBI Taxonomy" id="1328760"/>
    <lineage>
        <taxon>Eukaryota</taxon>
        <taxon>Fungi</taxon>
        <taxon>Dikarya</taxon>
        <taxon>Ascomycota</taxon>
        <taxon>Pezizomycotina</taxon>
        <taxon>Xylonomycetes</taxon>
        <taxon>Xylonales</taxon>
        <taxon>Xylonaceae</taxon>
        <taxon>Xylona</taxon>
    </lineage>
</organism>
<gene>
    <name evidence="1" type="ORF">L228DRAFT_269041</name>
</gene>
<reference evidence="1 2" key="1">
    <citation type="journal article" date="2016" name="Fungal Biol.">
        <title>The genome of Xylona heveae provides a window into fungal endophytism.</title>
        <authorList>
            <person name="Gazis R."/>
            <person name="Kuo A."/>
            <person name="Riley R."/>
            <person name="LaButti K."/>
            <person name="Lipzen A."/>
            <person name="Lin J."/>
            <person name="Amirebrahimi M."/>
            <person name="Hesse C.N."/>
            <person name="Spatafora J.W."/>
            <person name="Henrissat B."/>
            <person name="Hainaut M."/>
            <person name="Grigoriev I.V."/>
            <person name="Hibbett D.S."/>
        </authorList>
    </citation>
    <scope>NUCLEOTIDE SEQUENCE [LARGE SCALE GENOMIC DNA]</scope>
    <source>
        <strain evidence="1 2">TC161</strain>
    </source>
</reference>
<evidence type="ECO:0000313" key="1">
    <source>
        <dbReference type="EMBL" id="KZF21571.1"/>
    </source>
</evidence>